<reference evidence="3" key="1">
    <citation type="journal article" date="2019" name="Curr. Biol.">
        <title>Genome Sequence of Striga asiatica Provides Insight into the Evolution of Plant Parasitism.</title>
        <authorList>
            <person name="Yoshida S."/>
            <person name="Kim S."/>
            <person name="Wafula E.K."/>
            <person name="Tanskanen J."/>
            <person name="Kim Y.M."/>
            <person name="Honaas L."/>
            <person name="Yang Z."/>
            <person name="Spallek T."/>
            <person name="Conn C.E."/>
            <person name="Ichihashi Y."/>
            <person name="Cheong K."/>
            <person name="Cui S."/>
            <person name="Der J.P."/>
            <person name="Gundlach H."/>
            <person name="Jiao Y."/>
            <person name="Hori C."/>
            <person name="Ishida J.K."/>
            <person name="Kasahara H."/>
            <person name="Kiba T."/>
            <person name="Kim M.S."/>
            <person name="Koo N."/>
            <person name="Laohavisit A."/>
            <person name="Lee Y.H."/>
            <person name="Lumba S."/>
            <person name="McCourt P."/>
            <person name="Mortimer J.C."/>
            <person name="Mutuku J.M."/>
            <person name="Nomura T."/>
            <person name="Sasaki-Sekimoto Y."/>
            <person name="Seto Y."/>
            <person name="Wang Y."/>
            <person name="Wakatake T."/>
            <person name="Sakakibara H."/>
            <person name="Demura T."/>
            <person name="Yamaguchi S."/>
            <person name="Yoneyama K."/>
            <person name="Manabe R.I."/>
            <person name="Nelson D.C."/>
            <person name="Schulman A.H."/>
            <person name="Timko M.P."/>
            <person name="dePamphilis C.W."/>
            <person name="Choi D."/>
            <person name="Shirasu K."/>
        </authorList>
    </citation>
    <scope>NUCLEOTIDE SEQUENCE [LARGE SCALE GENOMIC DNA]</scope>
    <source>
        <strain evidence="3">cv. UVA1</strain>
    </source>
</reference>
<dbReference type="EMBL" id="BKCP01005483">
    <property type="protein sequence ID" value="GER38337.1"/>
    <property type="molecule type" value="Genomic_DNA"/>
</dbReference>
<name>A0A5A7Q1V7_STRAF</name>
<dbReference type="AlphaFoldDB" id="A0A5A7Q1V7"/>
<feature type="region of interest" description="Disordered" evidence="1">
    <location>
        <begin position="1"/>
        <end position="24"/>
    </location>
</feature>
<keyword evidence="3" id="KW-1185">Reference proteome</keyword>
<protein>
    <submittedName>
        <fullName evidence="2">Calcium-dependent secretion activator 2</fullName>
    </submittedName>
</protein>
<feature type="non-terminal residue" evidence="2">
    <location>
        <position position="189"/>
    </location>
</feature>
<organism evidence="2 3">
    <name type="scientific">Striga asiatica</name>
    <name type="common">Asiatic witchweed</name>
    <name type="synonym">Buchnera asiatica</name>
    <dbReference type="NCBI Taxonomy" id="4170"/>
    <lineage>
        <taxon>Eukaryota</taxon>
        <taxon>Viridiplantae</taxon>
        <taxon>Streptophyta</taxon>
        <taxon>Embryophyta</taxon>
        <taxon>Tracheophyta</taxon>
        <taxon>Spermatophyta</taxon>
        <taxon>Magnoliopsida</taxon>
        <taxon>eudicotyledons</taxon>
        <taxon>Gunneridae</taxon>
        <taxon>Pentapetalae</taxon>
        <taxon>asterids</taxon>
        <taxon>lamiids</taxon>
        <taxon>Lamiales</taxon>
        <taxon>Orobanchaceae</taxon>
        <taxon>Buchnereae</taxon>
        <taxon>Striga</taxon>
    </lineage>
</organism>
<feature type="non-terminal residue" evidence="2">
    <location>
        <position position="1"/>
    </location>
</feature>
<proteinExistence type="predicted"/>
<evidence type="ECO:0000313" key="3">
    <source>
        <dbReference type="Proteomes" id="UP000325081"/>
    </source>
</evidence>
<sequence length="189" mass="20301">TTAVSDDAESRIAEARHRHESAASHHPLKHIVHSHTHSPAHPDLPLRRLPLSDADTSVISHFFLSPVGFSSTLTSSSSTSVATTRGTGEIEFVFSIHGPSYATSHSVSRVLTADGSQNMKTSPVSSASDDGLSDTAAGGVAEIYMYTVNLSIVQFFVFLVTGKCRSGSLQAAQGVAKRKDWHLKSFYQY</sequence>
<feature type="compositionally biased region" description="Basic and acidic residues" evidence="1">
    <location>
        <begin position="8"/>
        <end position="23"/>
    </location>
</feature>
<evidence type="ECO:0000256" key="1">
    <source>
        <dbReference type="SAM" id="MobiDB-lite"/>
    </source>
</evidence>
<comment type="caution">
    <text evidence="2">The sequence shown here is derived from an EMBL/GenBank/DDBJ whole genome shotgun (WGS) entry which is preliminary data.</text>
</comment>
<dbReference type="Proteomes" id="UP000325081">
    <property type="component" value="Unassembled WGS sequence"/>
</dbReference>
<accession>A0A5A7Q1V7</accession>
<evidence type="ECO:0000313" key="2">
    <source>
        <dbReference type="EMBL" id="GER38337.1"/>
    </source>
</evidence>
<gene>
    <name evidence="2" type="ORF">STAS_14854</name>
</gene>